<evidence type="ECO:0000256" key="2">
    <source>
        <dbReference type="ARBA" id="ARBA00004056"/>
    </source>
</evidence>
<dbReference type="InterPro" id="IPR050214">
    <property type="entry name" value="Cys_Synth/Cystath_Beta-Synth"/>
</dbReference>
<evidence type="ECO:0000313" key="11">
    <source>
        <dbReference type="EMBL" id="MBP2113199.1"/>
    </source>
</evidence>
<dbReference type="InterPro" id="IPR036052">
    <property type="entry name" value="TrpB-like_PALP_sf"/>
</dbReference>
<sequence length="323" mass="34827">MIYDNVLQLIGNTPIVKLNYLPDPYGAQVFIKLEGLNPGGSMKDRTALYIISQAEAAGQLKPGGTIVESSSGNLAIGLALVARQKGYKLICVVDPKISLVNLSIIQAYGAETVMVDQADEYGNYLRARLDKVQELVKQLGAFWPNQYNNPSNPEAHRQTTALEIYEAFGNELQWAVIPAGTCGLITGCSLGLKEHIPHIKIMAVDAAGSVTFGKPPGVRHQIGIGSAIVPGNVRRELYDEITHVSDAEAFSTTRRLVKEEGLLVGGSAGAAVFAALKLARRLPGGDKVLAILPDRGDRYYNTIFSDEWLEQIGIELGKSAVKI</sequence>
<evidence type="ECO:0000256" key="8">
    <source>
        <dbReference type="ARBA" id="ARBA00022679"/>
    </source>
</evidence>
<dbReference type="RefSeq" id="WP_209874991.1">
    <property type="nucleotide sequence ID" value="NZ_JAGGLV010000010.1"/>
</dbReference>
<evidence type="ECO:0000256" key="9">
    <source>
        <dbReference type="ARBA" id="ARBA00022898"/>
    </source>
</evidence>
<keyword evidence="9" id="KW-0663">Pyridoxal phosphate</keyword>
<dbReference type="InterPro" id="IPR001926">
    <property type="entry name" value="TrpB-like_PALP"/>
</dbReference>
<comment type="function">
    <text evidence="2">Catalyzes the synthesis of N-((2S)-2-amino-2-carboxyethyl)-L-glutamate (ACEGA) from O-phospho-L-serine and L-glutamate. Involved in the biosynthesis of L-2,3-diaminopropionic acid (L-Dap), a precursor of staphyloferrin B and antibiotics.</text>
</comment>
<dbReference type="NCBIfam" id="TIGR03945">
    <property type="entry name" value="PLP_SbnA_fam"/>
    <property type="match status" value="1"/>
</dbReference>
<comment type="pathway">
    <text evidence="3">Siderophore biosynthesis.</text>
</comment>
<evidence type="ECO:0000256" key="3">
    <source>
        <dbReference type="ARBA" id="ARBA00004924"/>
    </source>
</evidence>
<proteinExistence type="inferred from homology"/>
<accession>A0ABS4NUW2</accession>
<dbReference type="Pfam" id="PF00291">
    <property type="entry name" value="PALP"/>
    <property type="match status" value="1"/>
</dbReference>
<evidence type="ECO:0000256" key="4">
    <source>
        <dbReference type="ARBA" id="ARBA00008519"/>
    </source>
</evidence>
<gene>
    <name evidence="11" type="ORF">J2Z70_003358</name>
</gene>
<comment type="caution">
    <text evidence="11">The sequence shown here is derived from an EMBL/GenBank/DDBJ whole genome shotgun (WGS) entry which is preliminary data.</text>
</comment>
<evidence type="ECO:0000256" key="6">
    <source>
        <dbReference type="ARBA" id="ARBA00012331"/>
    </source>
</evidence>
<dbReference type="SUPFAM" id="SSF53686">
    <property type="entry name" value="Tryptophan synthase beta subunit-like PLP-dependent enzymes"/>
    <property type="match status" value="1"/>
</dbReference>
<evidence type="ECO:0000313" key="12">
    <source>
        <dbReference type="Proteomes" id="UP000773462"/>
    </source>
</evidence>
<dbReference type="Gene3D" id="3.40.50.1100">
    <property type="match status" value="2"/>
</dbReference>
<evidence type="ECO:0000259" key="10">
    <source>
        <dbReference type="Pfam" id="PF00291"/>
    </source>
</evidence>
<organism evidence="11 12">
    <name type="scientific">Paenibacillus silagei</name>
    <dbReference type="NCBI Taxonomy" id="1670801"/>
    <lineage>
        <taxon>Bacteria</taxon>
        <taxon>Bacillati</taxon>
        <taxon>Bacillota</taxon>
        <taxon>Bacilli</taxon>
        <taxon>Bacillales</taxon>
        <taxon>Paenibacillaceae</taxon>
        <taxon>Paenibacillus</taxon>
    </lineage>
</organism>
<dbReference type="EMBL" id="JAGGLV010000010">
    <property type="protein sequence ID" value="MBP2113199.1"/>
    <property type="molecule type" value="Genomic_DNA"/>
</dbReference>
<reference evidence="11 12" key="1">
    <citation type="submission" date="2021-03" db="EMBL/GenBank/DDBJ databases">
        <title>Genomic Encyclopedia of Type Strains, Phase IV (KMG-IV): sequencing the most valuable type-strain genomes for metagenomic binning, comparative biology and taxonomic classification.</title>
        <authorList>
            <person name="Goeker M."/>
        </authorList>
    </citation>
    <scope>NUCLEOTIDE SEQUENCE [LARGE SCALE GENOMIC DNA]</scope>
    <source>
        <strain evidence="11 12">DSM 101953</strain>
    </source>
</reference>
<evidence type="ECO:0000256" key="5">
    <source>
        <dbReference type="ARBA" id="ARBA00011738"/>
    </source>
</evidence>
<dbReference type="PANTHER" id="PTHR10314">
    <property type="entry name" value="CYSTATHIONINE BETA-SYNTHASE"/>
    <property type="match status" value="1"/>
</dbReference>
<evidence type="ECO:0000256" key="7">
    <source>
        <dbReference type="ARBA" id="ARBA00016985"/>
    </source>
</evidence>
<dbReference type="Proteomes" id="UP000773462">
    <property type="component" value="Unassembled WGS sequence"/>
</dbReference>
<comment type="similarity">
    <text evidence="4">Belongs to the cysteine synthase/cystathionine beta-synthase family. SbnA subfamily.</text>
</comment>
<evidence type="ECO:0000256" key="1">
    <source>
        <dbReference type="ARBA" id="ARBA00001933"/>
    </source>
</evidence>
<dbReference type="CDD" id="cd01561">
    <property type="entry name" value="CBS_like"/>
    <property type="match status" value="1"/>
</dbReference>
<dbReference type="InterPro" id="IPR001216">
    <property type="entry name" value="P-phosphate_BS"/>
</dbReference>
<feature type="domain" description="Tryptophan synthase beta chain-like PALP" evidence="10">
    <location>
        <begin position="7"/>
        <end position="294"/>
    </location>
</feature>
<keyword evidence="8 11" id="KW-0808">Transferase</keyword>
<dbReference type="PROSITE" id="PS00901">
    <property type="entry name" value="CYS_SYNTHASE"/>
    <property type="match status" value="1"/>
</dbReference>
<comment type="cofactor">
    <cofactor evidence="1">
        <name>pyridoxal 5'-phosphate</name>
        <dbReference type="ChEBI" id="CHEBI:597326"/>
    </cofactor>
</comment>
<keyword evidence="12" id="KW-1185">Reference proteome</keyword>
<comment type="subunit">
    <text evidence="5">Homodimer.</text>
</comment>
<protein>
    <recommendedName>
        <fullName evidence="7">N-(2-amino-2-carboxyethyl)-L-glutamate synthase</fullName>
        <ecNumber evidence="6">2.5.1.140</ecNumber>
    </recommendedName>
</protein>
<name>A0ABS4NUW2_9BACL</name>
<dbReference type="InterPro" id="IPR023927">
    <property type="entry name" value="SbnA"/>
</dbReference>
<dbReference type="GO" id="GO:0004124">
    <property type="term" value="F:cysteine synthase activity"/>
    <property type="evidence" value="ECO:0007669"/>
    <property type="project" value="UniProtKB-EC"/>
</dbReference>
<dbReference type="EC" id="2.5.1.140" evidence="6"/>